<dbReference type="RefSeq" id="WP_078831952.1">
    <property type="nucleotide sequence ID" value="NZ_FUWH01000008.1"/>
</dbReference>
<dbReference type="OrthoDB" id="9950392at2"/>
<proteinExistence type="predicted"/>
<sequence>MRSDSIKKSFCLLLLFCLGLKNITYAIQPYTIDPVTEDIPVVIENVSVQEEELSLLRIVANYVDLDLEGKGRELFYYKTDKRLSSQQIRFAQDIEKHNFDVFCYSADIVHKHKLEGSNRRFSLPPHHHFLFRLTPF</sequence>
<accession>A0A1T4QAE3</accession>
<dbReference type="EMBL" id="FUWH01000008">
    <property type="protein sequence ID" value="SKA00709.1"/>
    <property type="molecule type" value="Genomic_DNA"/>
</dbReference>
<organism evidence="1 2">
    <name type="scientific">Sediminibacterium ginsengisoli</name>
    <dbReference type="NCBI Taxonomy" id="413434"/>
    <lineage>
        <taxon>Bacteria</taxon>
        <taxon>Pseudomonadati</taxon>
        <taxon>Bacteroidota</taxon>
        <taxon>Chitinophagia</taxon>
        <taxon>Chitinophagales</taxon>
        <taxon>Chitinophagaceae</taxon>
        <taxon>Sediminibacterium</taxon>
    </lineage>
</organism>
<dbReference type="Proteomes" id="UP000190888">
    <property type="component" value="Unassembled WGS sequence"/>
</dbReference>
<protein>
    <submittedName>
        <fullName evidence="1">Uncharacterized protein</fullName>
    </submittedName>
</protein>
<dbReference type="STRING" id="413434.SAMN04488132_1085"/>
<keyword evidence="2" id="KW-1185">Reference proteome</keyword>
<reference evidence="1 2" key="1">
    <citation type="submission" date="2017-02" db="EMBL/GenBank/DDBJ databases">
        <authorList>
            <person name="Peterson S.W."/>
        </authorList>
    </citation>
    <scope>NUCLEOTIDE SEQUENCE [LARGE SCALE GENOMIC DNA]</scope>
    <source>
        <strain evidence="1 2">DSM 22335</strain>
    </source>
</reference>
<gene>
    <name evidence="1" type="ORF">SAMN04488132_1085</name>
</gene>
<name>A0A1T4QAE3_9BACT</name>
<evidence type="ECO:0000313" key="1">
    <source>
        <dbReference type="EMBL" id="SKA00709.1"/>
    </source>
</evidence>
<evidence type="ECO:0000313" key="2">
    <source>
        <dbReference type="Proteomes" id="UP000190888"/>
    </source>
</evidence>
<dbReference type="AlphaFoldDB" id="A0A1T4QAE3"/>